<evidence type="ECO:0000313" key="2">
    <source>
        <dbReference type="Proteomes" id="UP000094065"/>
    </source>
</evidence>
<dbReference type="AlphaFoldDB" id="A0A1E3I0N3"/>
<accession>A0A1E3I0N3</accession>
<comment type="caution">
    <text evidence="1">The sequence shown here is derived from an EMBL/GenBank/DDBJ whole genome shotgun (WGS) entry which is preliminary data.</text>
</comment>
<reference evidence="1 2" key="1">
    <citation type="submission" date="2016-06" db="EMBL/GenBank/DDBJ databases">
        <title>Evolution of pathogenesis and genome organization in the Tremellales.</title>
        <authorList>
            <person name="Cuomo C."/>
            <person name="Litvintseva A."/>
            <person name="Heitman J."/>
            <person name="Chen Y."/>
            <person name="Sun S."/>
            <person name="Springer D."/>
            <person name="Dromer F."/>
            <person name="Young S."/>
            <person name="Zeng Q."/>
            <person name="Chapman S."/>
            <person name="Gujja S."/>
            <person name="Saif S."/>
            <person name="Birren B."/>
        </authorList>
    </citation>
    <scope>NUCLEOTIDE SEQUENCE [LARGE SCALE GENOMIC DNA]</scope>
    <source>
        <strain evidence="1 2">CBS 6039</strain>
    </source>
</reference>
<keyword evidence="2" id="KW-1185">Reference proteome</keyword>
<proteinExistence type="predicted"/>
<name>A0A1E3I0N3_9TREE</name>
<dbReference type="RefSeq" id="XP_018996446.1">
    <property type="nucleotide sequence ID" value="XM_019136043.1"/>
</dbReference>
<gene>
    <name evidence="1" type="ORF">L202_02433</name>
</gene>
<protein>
    <submittedName>
        <fullName evidence="1">Uncharacterized protein</fullName>
    </submittedName>
</protein>
<dbReference type="OrthoDB" id="2559629at2759"/>
<organism evidence="1 2">
    <name type="scientific">Cryptococcus amylolentus CBS 6039</name>
    <dbReference type="NCBI Taxonomy" id="1295533"/>
    <lineage>
        <taxon>Eukaryota</taxon>
        <taxon>Fungi</taxon>
        <taxon>Dikarya</taxon>
        <taxon>Basidiomycota</taxon>
        <taxon>Agaricomycotina</taxon>
        <taxon>Tremellomycetes</taxon>
        <taxon>Tremellales</taxon>
        <taxon>Cryptococcaceae</taxon>
        <taxon>Cryptococcus</taxon>
    </lineage>
</organism>
<dbReference type="EMBL" id="AWGJ01000003">
    <property type="protein sequence ID" value="ODN82127.1"/>
    <property type="molecule type" value="Genomic_DNA"/>
</dbReference>
<sequence length="121" mass="14162">MYRRRMGMSHQAPVWAELAKLKAQPVLNPHFRMVQAFVNHLNGLAEVTVRVGNLPRWLIEIQELIGRLQDRTYARIPLTPEERVCLLTFVSTWQCRCGPPYHMERPEAQLVLITLLEFAQR</sequence>
<dbReference type="GeneID" id="30153742"/>
<evidence type="ECO:0000313" key="1">
    <source>
        <dbReference type="EMBL" id="ODN82127.1"/>
    </source>
</evidence>
<dbReference type="Proteomes" id="UP000094065">
    <property type="component" value="Unassembled WGS sequence"/>
</dbReference>